<dbReference type="OrthoDB" id="5990136at2759"/>
<keyword evidence="2" id="KW-1185">Reference proteome</keyword>
<dbReference type="EMBL" id="CACRXK020007798">
    <property type="protein sequence ID" value="CAB4013194.1"/>
    <property type="molecule type" value="Genomic_DNA"/>
</dbReference>
<accession>A0A6S7I421</accession>
<evidence type="ECO:0000313" key="1">
    <source>
        <dbReference type="EMBL" id="CAB4013194.1"/>
    </source>
</evidence>
<sequence length="191" mass="22475">MKGMKIFNNQEIKSQTGLEKMRRQFWNEKAELLCTRSETANLSKTEIHRLIDTAWCLRKISILVDDARKLELDEHDLFAHDDNATLERGIGKQKYKTIMNNMSRVERAHQNILNKYKELESCKEKNKVTSITIDERKRLREELEERKALFHGAYTELRHAQDALTKALINRRTMLDKPIKENTDISQSTSD</sequence>
<dbReference type="Proteomes" id="UP001152795">
    <property type="component" value="Unassembled WGS sequence"/>
</dbReference>
<evidence type="ECO:0000313" key="2">
    <source>
        <dbReference type="Proteomes" id="UP001152795"/>
    </source>
</evidence>
<gene>
    <name evidence="1" type="ORF">PACLA_8A034350</name>
</gene>
<comment type="caution">
    <text evidence="1">The sequence shown here is derived from an EMBL/GenBank/DDBJ whole genome shotgun (WGS) entry which is preliminary data.</text>
</comment>
<proteinExistence type="predicted"/>
<name>A0A6S7I421_PARCT</name>
<dbReference type="AlphaFoldDB" id="A0A6S7I421"/>
<protein>
    <submittedName>
        <fullName evidence="1">Uncharacterized protein</fullName>
    </submittedName>
</protein>
<reference evidence="1" key="1">
    <citation type="submission" date="2020-04" db="EMBL/GenBank/DDBJ databases">
        <authorList>
            <person name="Alioto T."/>
            <person name="Alioto T."/>
            <person name="Gomez Garrido J."/>
        </authorList>
    </citation>
    <scope>NUCLEOTIDE SEQUENCE</scope>
    <source>
        <strain evidence="1">A484AB</strain>
    </source>
</reference>
<organism evidence="1 2">
    <name type="scientific">Paramuricea clavata</name>
    <name type="common">Red gorgonian</name>
    <name type="synonym">Violescent sea-whip</name>
    <dbReference type="NCBI Taxonomy" id="317549"/>
    <lineage>
        <taxon>Eukaryota</taxon>
        <taxon>Metazoa</taxon>
        <taxon>Cnidaria</taxon>
        <taxon>Anthozoa</taxon>
        <taxon>Octocorallia</taxon>
        <taxon>Malacalcyonacea</taxon>
        <taxon>Plexauridae</taxon>
        <taxon>Paramuricea</taxon>
    </lineage>
</organism>